<keyword evidence="3 5" id="KW-0697">Rotamase</keyword>
<protein>
    <recommendedName>
        <fullName evidence="2">peptidylprolyl isomerase</fullName>
        <ecNumber evidence="2">5.2.1.8</ecNumber>
    </recommendedName>
</protein>
<dbReference type="PANTHER" id="PTHR10657">
    <property type="entry name" value="PEPTIDYL-PROLYL CIS-TRANS ISOMERASE"/>
    <property type="match status" value="1"/>
</dbReference>
<evidence type="ECO:0000313" key="8">
    <source>
        <dbReference type="EMBL" id="CAE7207441.1"/>
    </source>
</evidence>
<keyword evidence="4 5" id="KW-0413">Isomerase</keyword>
<dbReference type="GO" id="GO:0005829">
    <property type="term" value="C:cytosol"/>
    <property type="evidence" value="ECO:0007669"/>
    <property type="project" value="TreeGrafter"/>
</dbReference>
<accession>A0A812JIH2</accession>
<dbReference type="Gene3D" id="3.10.50.40">
    <property type="match status" value="1"/>
</dbReference>
<feature type="region of interest" description="Disordered" evidence="6">
    <location>
        <begin position="410"/>
        <end position="441"/>
    </location>
</feature>
<feature type="domain" description="PpiC" evidence="7">
    <location>
        <begin position="758"/>
        <end position="915"/>
    </location>
</feature>
<proteinExistence type="predicted"/>
<dbReference type="AlphaFoldDB" id="A0A812JIH2"/>
<dbReference type="GO" id="GO:0003755">
    <property type="term" value="F:peptidyl-prolyl cis-trans isomerase activity"/>
    <property type="evidence" value="ECO:0007669"/>
    <property type="project" value="UniProtKB-KW"/>
</dbReference>
<evidence type="ECO:0000256" key="4">
    <source>
        <dbReference type="ARBA" id="ARBA00023235"/>
    </source>
</evidence>
<reference evidence="8" key="1">
    <citation type="submission" date="2021-02" db="EMBL/GenBank/DDBJ databases">
        <authorList>
            <person name="Dougan E. K."/>
            <person name="Rhodes N."/>
            <person name="Thang M."/>
            <person name="Chan C."/>
        </authorList>
    </citation>
    <scope>NUCLEOTIDE SEQUENCE</scope>
</reference>
<dbReference type="SUPFAM" id="SSF54534">
    <property type="entry name" value="FKBP-like"/>
    <property type="match status" value="1"/>
</dbReference>
<evidence type="ECO:0000256" key="6">
    <source>
        <dbReference type="SAM" id="MobiDB-lite"/>
    </source>
</evidence>
<dbReference type="InterPro" id="IPR051370">
    <property type="entry name" value="PPIase_Pin1"/>
</dbReference>
<evidence type="ECO:0000256" key="2">
    <source>
        <dbReference type="ARBA" id="ARBA00013194"/>
    </source>
</evidence>
<dbReference type="Pfam" id="PF00639">
    <property type="entry name" value="Rotamase"/>
    <property type="match status" value="1"/>
</dbReference>
<feature type="region of interest" description="Disordered" evidence="6">
    <location>
        <begin position="715"/>
        <end position="755"/>
    </location>
</feature>
<dbReference type="SUPFAM" id="SSF81606">
    <property type="entry name" value="PP2C-like"/>
    <property type="match status" value="1"/>
</dbReference>
<keyword evidence="9" id="KW-1185">Reference proteome</keyword>
<organism evidence="8 9">
    <name type="scientific">Symbiodinium natans</name>
    <dbReference type="NCBI Taxonomy" id="878477"/>
    <lineage>
        <taxon>Eukaryota</taxon>
        <taxon>Sar</taxon>
        <taxon>Alveolata</taxon>
        <taxon>Dinophyceae</taxon>
        <taxon>Suessiales</taxon>
        <taxon>Symbiodiniaceae</taxon>
        <taxon>Symbiodinium</taxon>
    </lineage>
</organism>
<dbReference type="PROSITE" id="PS50198">
    <property type="entry name" value="PPIC_PPIASE_2"/>
    <property type="match status" value="1"/>
</dbReference>
<evidence type="ECO:0000256" key="3">
    <source>
        <dbReference type="ARBA" id="ARBA00023110"/>
    </source>
</evidence>
<evidence type="ECO:0000313" key="9">
    <source>
        <dbReference type="Proteomes" id="UP000604046"/>
    </source>
</evidence>
<gene>
    <name evidence="8" type="primary">ESS1</name>
    <name evidence="8" type="ORF">SNAT2548_LOCUS6700</name>
</gene>
<dbReference type="GO" id="GO:0005634">
    <property type="term" value="C:nucleus"/>
    <property type="evidence" value="ECO:0007669"/>
    <property type="project" value="TreeGrafter"/>
</dbReference>
<feature type="region of interest" description="Disordered" evidence="6">
    <location>
        <begin position="667"/>
        <end position="701"/>
    </location>
</feature>
<name>A0A812JIH2_9DINO</name>
<feature type="compositionally biased region" description="Low complexity" evidence="6">
    <location>
        <begin position="422"/>
        <end position="432"/>
    </location>
</feature>
<dbReference type="EC" id="5.2.1.8" evidence="2"/>
<sequence>MFSSPESGDKEKEVYEADLKEAAARRFSQMMWVVDGIPPPDFVEVRVLGPRRATAEEARKDGCDLKRLAFRCPEKRFNLQEIWRRCYFLESKQWTELAGEDVLESSENLLPEFIAAQQSKKETFESTAEWFQANNKRRDYDQNFAPVGPSWAAAQAQTPVPRQPGIWFMHERQNQEGKHVPFLFFNAFTGKYYRNRSTEVTYVPAKSRWLQTGIPHSSEEHSMKMAHGSVCLPSSSGRKDDMAVILPELSRTASLLKQPLPFMDKPAALFLLVDGLRQSNLAAEWCAKRFHTHLLPRLSATHSELEDSELVALVREALEHLDHALLESPARYAGCSLAVALLLGRRLFICSMGGCRAVVCSPSAPPEEPAAKRGTAPKTAWSCRTVEGGLPGHTKLEVLASQRRRRAEAYGPLDYEGRPGDELQSASASQEALAKEPSDRDRAVRRALRAAHPYAALGLSLAEAVAAGAGKKAVEAFETLLGPGKGDLKTECARSRVKAAGEAIDRMLAQDIFGAQQPLIPFSGKRLAELFYMLDEEGGIVSQQRAAALLALAPGCGEAVANGAVQVRYQAVLSGLAAFCPADASRGWEILREVIDAAARPATPIWTPPPAARGVEVASALGLRDLKKPRRLVGLEFNAEIFRIEPGSSCCLLLLTDGANDVTPAQMAEAAAEHQGRPKALATQLAAGCRKQGSSKDGSESQSLGILTAFFSLKAQEETPQPAENEADTKKRKTPPEKEVAVVVGPQPGGGMPNRILDRSIRVAHILMKWESLTAHDANARRAARKGRTQADAEKELLKLLQVLNAMPQGTPDAGKKLTAKFAELLGEAKSRSVALAATLHTENPPVNTSIRFELPPKAHSDCSSANSGALADLGWIVPGQSDKDFEAAAFDLPVGAISDIVISQRGAHLIHRLAFANRPRALGCEEAAIAGLLRCSGLDLHRDRLMLHPPPGKFFGPGHQALARLYAASLGECRRVPWSHVLRPRGRAQPSGRAARLALHTDDRPCAQSAGCMPLICVFQCVVGPRSHLYQPPASCRALADAALPAYVAGEGEGCTVSSSKETCAFGDCWSLPPQSLRVVEDLGIAWVRHAETRLLFEGSMPWQLTACLPCAALWNRVLGDASLLLLSTCVKPIRKAGVSDKTEPPLVFLSAT</sequence>
<dbReference type="InterPro" id="IPR000297">
    <property type="entry name" value="PPIase_PpiC"/>
</dbReference>
<evidence type="ECO:0000256" key="5">
    <source>
        <dbReference type="PROSITE-ProRule" id="PRU00278"/>
    </source>
</evidence>
<dbReference type="EMBL" id="CAJNDS010000447">
    <property type="protein sequence ID" value="CAE7207441.1"/>
    <property type="molecule type" value="Genomic_DNA"/>
</dbReference>
<evidence type="ECO:0000259" key="7">
    <source>
        <dbReference type="PROSITE" id="PS50198"/>
    </source>
</evidence>
<comment type="caution">
    <text evidence="8">The sequence shown here is derived from an EMBL/GenBank/DDBJ whole genome shotgun (WGS) entry which is preliminary data.</text>
</comment>
<dbReference type="PANTHER" id="PTHR10657:SF4">
    <property type="entry name" value="PEPTIDYL-PROLYL CIS-TRANS ISOMERASE-RELATED"/>
    <property type="match status" value="1"/>
</dbReference>
<dbReference type="Proteomes" id="UP000604046">
    <property type="component" value="Unassembled WGS sequence"/>
</dbReference>
<dbReference type="Gene3D" id="3.60.40.10">
    <property type="entry name" value="PPM-type phosphatase domain"/>
    <property type="match status" value="1"/>
</dbReference>
<evidence type="ECO:0000256" key="1">
    <source>
        <dbReference type="ARBA" id="ARBA00000971"/>
    </source>
</evidence>
<dbReference type="InterPro" id="IPR046357">
    <property type="entry name" value="PPIase_dom_sf"/>
</dbReference>
<comment type="catalytic activity">
    <reaction evidence="1">
        <text>[protein]-peptidylproline (omega=180) = [protein]-peptidylproline (omega=0)</text>
        <dbReference type="Rhea" id="RHEA:16237"/>
        <dbReference type="Rhea" id="RHEA-COMP:10747"/>
        <dbReference type="Rhea" id="RHEA-COMP:10748"/>
        <dbReference type="ChEBI" id="CHEBI:83833"/>
        <dbReference type="ChEBI" id="CHEBI:83834"/>
        <dbReference type="EC" id="5.2.1.8"/>
    </reaction>
</comment>
<dbReference type="OrthoDB" id="431975at2759"/>
<dbReference type="InterPro" id="IPR036457">
    <property type="entry name" value="PPM-type-like_dom_sf"/>
</dbReference>